<reference evidence="2" key="1">
    <citation type="journal article" date="2020" name="Nat. Commun.">
        <title>Genome assembly of wild tea tree DASZ reveals pedigree and selection history of tea varieties.</title>
        <authorList>
            <person name="Zhang W."/>
            <person name="Zhang Y."/>
            <person name="Qiu H."/>
            <person name="Guo Y."/>
            <person name="Wan H."/>
            <person name="Zhang X."/>
            <person name="Scossa F."/>
            <person name="Alseekh S."/>
            <person name="Zhang Q."/>
            <person name="Wang P."/>
            <person name="Xu L."/>
            <person name="Schmidt M.H."/>
            <person name="Jia X."/>
            <person name="Li D."/>
            <person name="Zhu A."/>
            <person name="Guo F."/>
            <person name="Chen W."/>
            <person name="Ni D."/>
            <person name="Usadel B."/>
            <person name="Fernie A.R."/>
            <person name="Wen W."/>
        </authorList>
    </citation>
    <scope>NUCLEOTIDE SEQUENCE [LARGE SCALE GENOMIC DNA]</scope>
    <source>
        <strain evidence="2">cv. G240</strain>
    </source>
</reference>
<gene>
    <name evidence="1" type="ORF">HYC85_009540</name>
</gene>
<sequence length="124" mass="13403">MVALEDIDDSREKATFTKGAGMSYSFHFGLESPVYMPYSSALPNRIGIPGLSTERIGMPNHCSYLNSIPSPDQGNNSFFSDPIRGAHRTAALVVDQRSLSGASDISLTNDSPLKSIIGPRLSRQ</sequence>
<organism evidence="1 2">
    <name type="scientific">Camellia sinensis</name>
    <name type="common">Tea plant</name>
    <name type="synonym">Thea sinensis</name>
    <dbReference type="NCBI Taxonomy" id="4442"/>
    <lineage>
        <taxon>Eukaryota</taxon>
        <taxon>Viridiplantae</taxon>
        <taxon>Streptophyta</taxon>
        <taxon>Embryophyta</taxon>
        <taxon>Tracheophyta</taxon>
        <taxon>Spermatophyta</taxon>
        <taxon>Magnoliopsida</taxon>
        <taxon>eudicotyledons</taxon>
        <taxon>Gunneridae</taxon>
        <taxon>Pentapetalae</taxon>
        <taxon>asterids</taxon>
        <taxon>Ericales</taxon>
        <taxon>Theaceae</taxon>
        <taxon>Camellia</taxon>
    </lineage>
</organism>
<dbReference type="Proteomes" id="UP000593564">
    <property type="component" value="Unassembled WGS sequence"/>
</dbReference>
<proteinExistence type="predicted"/>
<reference evidence="1 2" key="2">
    <citation type="submission" date="2020-07" db="EMBL/GenBank/DDBJ databases">
        <title>Genome assembly of wild tea tree DASZ reveals pedigree and selection history of tea varieties.</title>
        <authorList>
            <person name="Zhang W."/>
        </authorList>
    </citation>
    <scope>NUCLEOTIDE SEQUENCE [LARGE SCALE GENOMIC DNA]</scope>
    <source>
        <strain evidence="2">cv. G240</strain>
        <tissue evidence="1">Leaf</tissue>
    </source>
</reference>
<protein>
    <submittedName>
        <fullName evidence="1">Uncharacterized protein</fullName>
    </submittedName>
</protein>
<keyword evidence="2" id="KW-1185">Reference proteome</keyword>
<accession>A0A7J7HI47</accession>
<name>A0A7J7HI47_CAMSI</name>
<evidence type="ECO:0000313" key="1">
    <source>
        <dbReference type="EMBL" id="KAF5951596.1"/>
    </source>
</evidence>
<dbReference type="EMBL" id="JACBKZ010000004">
    <property type="protein sequence ID" value="KAF5951596.1"/>
    <property type="molecule type" value="Genomic_DNA"/>
</dbReference>
<evidence type="ECO:0000313" key="2">
    <source>
        <dbReference type="Proteomes" id="UP000593564"/>
    </source>
</evidence>
<dbReference type="AlphaFoldDB" id="A0A7J7HI47"/>
<comment type="caution">
    <text evidence="1">The sequence shown here is derived from an EMBL/GenBank/DDBJ whole genome shotgun (WGS) entry which is preliminary data.</text>
</comment>